<evidence type="ECO:0000256" key="2">
    <source>
        <dbReference type="SAM" id="SignalP"/>
    </source>
</evidence>
<dbReference type="EMBL" id="JAHLUH010000003">
    <property type="protein sequence ID" value="KAG7729070.1"/>
    <property type="molecule type" value="Genomic_DNA"/>
</dbReference>
<comment type="caution">
    <text evidence="4">The sequence shown here is derived from an EMBL/GenBank/DDBJ whole genome shotgun (WGS) entry which is preliminary data.</text>
</comment>
<feature type="domain" description="SCP" evidence="3">
    <location>
        <begin position="195"/>
        <end position="330"/>
    </location>
</feature>
<dbReference type="PROSITE" id="PS01010">
    <property type="entry name" value="CRISP_2"/>
    <property type="match status" value="1"/>
</dbReference>
<feature type="compositionally biased region" description="Basic and acidic residues" evidence="1">
    <location>
        <begin position="51"/>
        <end position="60"/>
    </location>
</feature>
<feature type="chain" id="PRO_5042934115" description="SCP domain-containing protein" evidence="2">
    <location>
        <begin position="22"/>
        <end position="347"/>
    </location>
</feature>
<dbReference type="Gene3D" id="3.40.33.10">
    <property type="entry name" value="CAP"/>
    <property type="match status" value="1"/>
</dbReference>
<evidence type="ECO:0000313" key="5">
    <source>
        <dbReference type="EMBL" id="KAG7766773.1"/>
    </source>
</evidence>
<dbReference type="InterPro" id="IPR001283">
    <property type="entry name" value="CRISP-related"/>
</dbReference>
<dbReference type="InterPro" id="IPR014044">
    <property type="entry name" value="CAP_dom"/>
</dbReference>
<reference evidence="4 6" key="1">
    <citation type="journal article" date="2021" name="G3 (Bethesda)">
        <title>Genomic diversity, chromosomal rearrangements, and interspecies hybridization in the ogataea polymorpha species complex.</title>
        <authorList>
            <person name="Hanson S.J."/>
            <person name="Cinneide E.O."/>
            <person name="Salzberg L.I."/>
            <person name="Wolfe K.H."/>
            <person name="McGowan J."/>
            <person name="Fitzpatrick D.A."/>
            <person name="Matlin K."/>
        </authorList>
    </citation>
    <scope>NUCLEOTIDE SEQUENCE</scope>
    <source>
        <strain evidence="5">81-436-3</strain>
        <strain evidence="4">83-405-1</strain>
    </source>
</reference>
<evidence type="ECO:0000313" key="6">
    <source>
        <dbReference type="Proteomes" id="UP000697297"/>
    </source>
</evidence>
<protein>
    <recommendedName>
        <fullName evidence="3">SCP domain-containing protein</fullName>
    </recommendedName>
</protein>
<keyword evidence="6" id="KW-1185">Reference proteome</keyword>
<evidence type="ECO:0000313" key="4">
    <source>
        <dbReference type="EMBL" id="KAG7729070.1"/>
    </source>
</evidence>
<keyword evidence="2" id="KW-0732">Signal</keyword>
<dbReference type="GO" id="GO:0005576">
    <property type="term" value="C:extracellular region"/>
    <property type="evidence" value="ECO:0007669"/>
    <property type="project" value="InterPro"/>
</dbReference>
<organism evidence="4 7">
    <name type="scientific">Ogataea haglerorum</name>
    <dbReference type="NCBI Taxonomy" id="1937702"/>
    <lineage>
        <taxon>Eukaryota</taxon>
        <taxon>Fungi</taxon>
        <taxon>Dikarya</taxon>
        <taxon>Ascomycota</taxon>
        <taxon>Saccharomycotina</taxon>
        <taxon>Pichiomycetes</taxon>
        <taxon>Pichiales</taxon>
        <taxon>Pichiaceae</taxon>
        <taxon>Ogataea</taxon>
    </lineage>
</organism>
<dbReference type="Proteomes" id="UP000738402">
    <property type="component" value="Unassembled WGS sequence"/>
</dbReference>
<dbReference type="SMART" id="SM00198">
    <property type="entry name" value="SCP"/>
    <property type="match status" value="1"/>
</dbReference>
<dbReference type="CDD" id="cd05384">
    <property type="entry name" value="CAP_PRY1-like"/>
    <property type="match status" value="1"/>
</dbReference>
<dbReference type="PANTHER" id="PTHR10334">
    <property type="entry name" value="CYSTEINE-RICH SECRETORY PROTEIN-RELATED"/>
    <property type="match status" value="1"/>
</dbReference>
<dbReference type="InterPro" id="IPR018244">
    <property type="entry name" value="Allrgn_V5/Tpx1_CS"/>
</dbReference>
<feature type="region of interest" description="Disordered" evidence="1">
    <location>
        <begin position="160"/>
        <end position="190"/>
    </location>
</feature>
<dbReference type="PROSITE" id="PS01009">
    <property type="entry name" value="CRISP_1"/>
    <property type="match status" value="1"/>
</dbReference>
<evidence type="ECO:0000313" key="7">
    <source>
        <dbReference type="Proteomes" id="UP000738402"/>
    </source>
</evidence>
<proteinExistence type="predicted"/>
<dbReference type="AlphaFoldDB" id="A0AAN6D8B3"/>
<sequence length="347" mass="37330">MKSSCFLISLFFASLFYKTLAEEAIFQRDDNCVVNFHTVVKYEFVYASGEKSDSSTKSRPDSTSSSKNFADPHNTHISQVLSSSSDMSPTITPLIETSTNGLGPSSSDPETLKSSSTFSTLSESSRATFDISAESNSVIISSSSTETAAVTNSYVSSSTAIATPSSSSSSSVLTSSSTSSTSSTSSSVSTSSLSSFAQTYLNRHNHFRALHEDTPNLTWNEDVAEVAQKYADAYTCNGELVHSGNSLDGQSLGENLAYGYNFATAGAVDAWYSEINQYNYADPGYSEATGHFTQLIWKSSTDVGCAYKYCGSYLGYYIVCNYLPTGNLVLSGDPSYFFKQNVMPLKS</sequence>
<accession>A0AAN6D8B3</accession>
<dbReference type="InterPro" id="IPR035940">
    <property type="entry name" value="CAP_sf"/>
</dbReference>
<dbReference type="PRINTS" id="PR00837">
    <property type="entry name" value="V5TPXLIKE"/>
</dbReference>
<dbReference type="SUPFAM" id="SSF55797">
    <property type="entry name" value="PR-1-like"/>
    <property type="match status" value="1"/>
</dbReference>
<dbReference type="Pfam" id="PF00188">
    <property type="entry name" value="CAP"/>
    <property type="match status" value="1"/>
</dbReference>
<evidence type="ECO:0000256" key="1">
    <source>
        <dbReference type="SAM" id="MobiDB-lite"/>
    </source>
</evidence>
<name>A0AAN6D8B3_9ASCO</name>
<feature type="region of interest" description="Disordered" evidence="1">
    <location>
        <begin position="51"/>
        <end position="119"/>
    </location>
</feature>
<evidence type="ECO:0000259" key="3">
    <source>
        <dbReference type="SMART" id="SM00198"/>
    </source>
</evidence>
<feature type="compositionally biased region" description="Polar residues" evidence="1">
    <location>
        <begin position="75"/>
        <end position="109"/>
    </location>
</feature>
<feature type="signal peptide" evidence="2">
    <location>
        <begin position="1"/>
        <end position="21"/>
    </location>
</feature>
<dbReference type="Proteomes" id="UP000697297">
    <property type="component" value="Unassembled WGS sequence"/>
</dbReference>
<gene>
    <name evidence="4" type="ORF">KL933_001296</name>
    <name evidence="5" type="ORF">KL946_001961</name>
</gene>
<dbReference type="EMBL" id="JAHLUN010000004">
    <property type="protein sequence ID" value="KAG7766773.1"/>
    <property type="molecule type" value="Genomic_DNA"/>
</dbReference>